<dbReference type="EMBL" id="QZKI01000143">
    <property type="protein sequence ID" value="RJP64096.1"/>
    <property type="molecule type" value="Genomic_DNA"/>
</dbReference>
<comment type="caution">
    <text evidence="2">The sequence shown here is derived from an EMBL/GenBank/DDBJ whole genome shotgun (WGS) entry which is preliminary data.</text>
</comment>
<evidence type="ECO:0000313" key="3">
    <source>
        <dbReference type="Proteomes" id="UP000285961"/>
    </source>
</evidence>
<organism evidence="2 3">
    <name type="scientific">Candidatus Abyssobacteria bacterium SURF_17</name>
    <dbReference type="NCBI Taxonomy" id="2093361"/>
    <lineage>
        <taxon>Bacteria</taxon>
        <taxon>Pseudomonadati</taxon>
        <taxon>Candidatus Hydrogenedentota</taxon>
        <taxon>Candidatus Abyssobacteria</taxon>
    </lineage>
</organism>
<accession>A0A419EN97</accession>
<dbReference type="AlphaFoldDB" id="A0A419EN97"/>
<dbReference type="Proteomes" id="UP000285961">
    <property type="component" value="Unassembled WGS sequence"/>
</dbReference>
<evidence type="ECO:0000313" key="2">
    <source>
        <dbReference type="EMBL" id="RJP64096.1"/>
    </source>
</evidence>
<evidence type="ECO:0000256" key="1">
    <source>
        <dbReference type="SAM" id="Coils"/>
    </source>
</evidence>
<gene>
    <name evidence="2" type="ORF">C4532_19950</name>
</gene>
<feature type="coiled-coil region" evidence="1">
    <location>
        <begin position="91"/>
        <end position="118"/>
    </location>
</feature>
<protein>
    <submittedName>
        <fullName evidence="2">Uncharacterized protein</fullName>
    </submittedName>
</protein>
<name>A0A419EN97_9BACT</name>
<proteinExistence type="predicted"/>
<keyword evidence="1" id="KW-0175">Coiled coil</keyword>
<sequence length="119" mass="14225">MKIKLNMKQMQEVRNKLRETDRKDFDLTDISEVFRMLKYWAKSIGAGEEKIKSVTELADGYLCRVNEKFHDTMKAYLKQIREQRFSEGMKERKVQGALDKYDRLIREAEEKKTQLGENE</sequence>
<reference evidence="2 3" key="1">
    <citation type="journal article" date="2017" name="ISME J.">
        <title>Energy and carbon metabolisms in a deep terrestrial subsurface fluid microbial community.</title>
        <authorList>
            <person name="Momper L."/>
            <person name="Jungbluth S.P."/>
            <person name="Lee M.D."/>
            <person name="Amend J.P."/>
        </authorList>
    </citation>
    <scope>NUCLEOTIDE SEQUENCE [LARGE SCALE GENOMIC DNA]</scope>
    <source>
        <strain evidence="2">SURF_17</strain>
    </source>
</reference>